<evidence type="ECO:0000313" key="3">
    <source>
        <dbReference type="Proteomes" id="UP000823775"/>
    </source>
</evidence>
<name>A0ABS8RWW4_DATST</name>
<reference evidence="2 3" key="1">
    <citation type="journal article" date="2021" name="BMC Genomics">
        <title>Datura genome reveals duplications of psychoactive alkaloid biosynthetic genes and high mutation rate following tissue culture.</title>
        <authorList>
            <person name="Rajewski A."/>
            <person name="Carter-House D."/>
            <person name="Stajich J."/>
            <person name="Litt A."/>
        </authorList>
    </citation>
    <scope>NUCLEOTIDE SEQUENCE [LARGE SCALE GENOMIC DNA]</scope>
    <source>
        <strain evidence="2">AR-01</strain>
    </source>
</reference>
<dbReference type="EMBL" id="JACEIK010000151">
    <property type="protein sequence ID" value="MCD7451064.1"/>
    <property type="molecule type" value="Genomic_DNA"/>
</dbReference>
<sequence>MLFSVGLFAAGVVLFVTWKLTKTDASDLLNGSWVVVAGDSEQVSLAFANDDGSGTNVGPVRSPSLFWLGMPKLINSMLNTDEKREKMTDVMWQAYSDELYRSDGMHYHVAVYEAAVHIMLNGLLIESNQKL</sequence>
<protein>
    <submittedName>
        <fullName evidence="2">Uncharacterized protein</fullName>
    </submittedName>
</protein>
<proteinExistence type="predicted"/>
<feature type="chain" id="PRO_5046784061" evidence="1">
    <location>
        <begin position="26"/>
        <end position="131"/>
    </location>
</feature>
<feature type="signal peptide" evidence="1">
    <location>
        <begin position="1"/>
        <end position="25"/>
    </location>
</feature>
<accession>A0ABS8RWW4</accession>
<organism evidence="2 3">
    <name type="scientific">Datura stramonium</name>
    <name type="common">Jimsonweed</name>
    <name type="synonym">Common thornapple</name>
    <dbReference type="NCBI Taxonomy" id="4076"/>
    <lineage>
        <taxon>Eukaryota</taxon>
        <taxon>Viridiplantae</taxon>
        <taxon>Streptophyta</taxon>
        <taxon>Embryophyta</taxon>
        <taxon>Tracheophyta</taxon>
        <taxon>Spermatophyta</taxon>
        <taxon>Magnoliopsida</taxon>
        <taxon>eudicotyledons</taxon>
        <taxon>Gunneridae</taxon>
        <taxon>Pentapetalae</taxon>
        <taxon>asterids</taxon>
        <taxon>lamiids</taxon>
        <taxon>Solanales</taxon>
        <taxon>Solanaceae</taxon>
        <taxon>Solanoideae</taxon>
        <taxon>Datureae</taxon>
        <taxon>Datura</taxon>
    </lineage>
</organism>
<keyword evidence="1" id="KW-0732">Signal</keyword>
<evidence type="ECO:0000313" key="2">
    <source>
        <dbReference type="EMBL" id="MCD7451064.1"/>
    </source>
</evidence>
<gene>
    <name evidence="2" type="ORF">HAX54_009434</name>
</gene>
<evidence type="ECO:0000256" key="1">
    <source>
        <dbReference type="SAM" id="SignalP"/>
    </source>
</evidence>
<dbReference type="Proteomes" id="UP000823775">
    <property type="component" value="Unassembled WGS sequence"/>
</dbReference>
<comment type="caution">
    <text evidence="2">The sequence shown here is derived from an EMBL/GenBank/DDBJ whole genome shotgun (WGS) entry which is preliminary data.</text>
</comment>
<keyword evidence="3" id="KW-1185">Reference proteome</keyword>